<evidence type="ECO:0000256" key="7">
    <source>
        <dbReference type="SAM" id="Phobius"/>
    </source>
</evidence>
<dbReference type="PIRSF" id="PIRSF006603">
    <property type="entry name" value="DinF"/>
    <property type="match status" value="1"/>
</dbReference>
<evidence type="ECO:0000313" key="9">
    <source>
        <dbReference type="Proteomes" id="UP000632659"/>
    </source>
</evidence>
<keyword evidence="9" id="KW-1185">Reference proteome</keyword>
<sequence length="441" mass="47635">MKHRPYLGEYVKYTSLNVLGMIGLSCYILADTFFVAKGLGTNGLAALNLAIPIYSFVHGCGLMLGMGGATKYSILQSQKHTGASNRVFTGTLCAAAAFALMFVMAGLFLSKMITQALGADLAVFAMTNTYLRVILLFSPAFLLNDVLLCFVRNDGNPKLAMMAMLGGSMSNILLDYLFIFPLDMGIFGAVFATGLAPVISILILSPHWLGRKRGFHFMFGAGILKGVLPLLSLGFPSLVTEVSSGIVIIVFNMILLKFQGNVGVAAYGVVANLSLVIIAIYTGIAQGIQPLLSKGYGSGNKEQVKRVLHYGIITVLLLSCVIYTLIFCLDGPIASVFNSEHNRQLQEIAQTGLKLYFTGIWFAGTNIILSGYFTSTDCAKPAHGISLLRGLIVIVPMAFLLSALWGTAGVWLAFPVTELIVAISSFYLYRRLRDRPDRIEA</sequence>
<comment type="caution">
    <text evidence="8">The sequence shown here is derived from an EMBL/GenBank/DDBJ whole genome shotgun (WGS) entry which is preliminary data.</text>
</comment>
<keyword evidence="6 7" id="KW-0472">Membrane</keyword>
<dbReference type="InterPro" id="IPR002528">
    <property type="entry name" value="MATE_fam"/>
</dbReference>
<dbReference type="GO" id="GO:0015297">
    <property type="term" value="F:antiporter activity"/>
    <property type="evidence" value="ECO:0007669"/>
    <property type="project" value="InterPro"/>
</dbReference>
<dbReference type="GO" id="GO:0042910">
    <property type="term" value="F:xenobiotic transmembrane transporter activity"/>
    <property type="evidence" value="ECO:0007669"/>
    <property type="project" value="InterPro"/>
</dbReference>
<dbReference type="Pfam" id="PF01554">
    <property type="entry name" value="MatE"/>
    <property type="match status" value="2"/>
</dbReference>
<feature type="transmembrane region" description="Helical" evidence="7">
    <location>
        <begin position="45"/>
        <end position="66"/>
    </location>
</feature>
<gene>
    <name evidence="8" type="ORF">H8702_12105</name>
</gene>
<dbReference type="GO" id="GO:0005886">
    <property type="term" value="C:plasma membrane"/>
    <property type="evidence" value="ECO:0007669"/>
    <property type="project" value="UniProtKB-SubCell"/>
</dbReference>
<feature type="transmembrane region" description="Helical" evidence="7">
    <location>
        <begin position="386"/>
        <end position="405"/>
    </location>
</feature>
<reference evidence="8" key="1">
    <citation type="submission" date="2020-08" db="EMBL/GenBank/DDBJ databases">
        <title>Genome public.</title>
        <authorList>
            <person name="Liu C."/>
            <person name="Sun Q."/>
        </authorList>
    </citation>
    <scope>NUCLEOTIDE SEQUENCE</scope>
    <source>
        <strain evidence="8">NSJ-15</strain>
    </source>
</reference>
<feature type="transmembrane region" description="Helical" evidence="7">
    <location>
        <begin position="87"/>
        <end position="109"/>
    </location>
</feature>
<evidence type="ECO:0000313" key="8">
    <source>
        <dbReference type="EMBL" id="MBC8611834.1"/>
    </source>
</evidence>
<feature type="transmembrane region" description="Helical" evidence="7">
    <location>
        <begin position="159"/>
        <end position="180"/>
    </location>
</feature>
<evidence type="ECO:0000256" key="5">
    <source>
        <dbReference type="ARBA" id="ARBA00022989"/>
    </source>
</evidence>
<keyword evidence="4 7" id="KW-0812">Transmembrane</keyword>
<feature type="transmembrane region" description="Helical" evidence="7">
    <location>
        <begin position="230"/>
        <end position="256"/>
    </location>
</feature>
<keyword evidence="5 7" id="KW-1133">Transmembrane helix</keyword>
<feature type="transmembrane region" description="Helical" evidence="7">
    <location>
        <begin position="411"/>
        <end position="429"/>
    </location>
</feature>
<evidence type="ECO:0000256" key="4">
    <source>
        <dbReference type="ARBA" id="ARBA00022692"/>
    </source>
</evidence>
<protein>
    <submittedName>
        <fullName evidence="8">MATE family efflux transporter</fullName>
    </submittedName>
</protein>
<evidence type="ECO:0000256" key="3">
    <source>
        <dbReference type="ARBA" id="ARBA00022475"/>
    </source>
</evidence>
<feature type="transmembrane region" description="Helical" evidence="7">
    <location>
        <begin position="12"/>
        <end position="30"/>
    </location>
</feature>
<feature type="transmembrane region" description="Helical" evidence="7">
    <location>
        <begin position="262"/>
        <end position="286"/>
    </location>
</feature>
<dbReference type="PANTHER" id="PTHR43823">
    <property type="entry name" value="SPORULATION PROTEIN YKVU"/>
    <property type="match status" value="1"/>
</dbReference>
<dbReference type="Proteomes" id="UP000632659">
    <property type="component" value="Unassembled WGS sequence"/>
</dbReference>
<dbReference type="InterPro" id="IPR051327">
    <property type="entry name" value="MATE_MepA_subfamily"/>
</dbReference>
<feature type="transmembrane region" description="Helical" evidence="7">
    <location>
        <begin position="186"/>
        <end position="209"/>
    </location>
</feature>
<dbReference type="PROSITE" id="PS51257">
    <property type="entry name" value="PROKAR_LIPOPROTEIN"/>
    <property type="match status" value="1"/>
</dbReference>
<dbReference type="PANTHER" id="PTHR43823:SF3">
    <property type="entry name" value="MULTIDRUG EXPORT PROTEIN MEPA"/>
    <property type="match status" value="1"/>
</dbReference>
<evidence type="ECO:0000256" key="2">
    <source>
        <dbReference type="ARBA" id="ARBA00022448"/>
    </source>
</evidence>
<evidence type="ECO:0000256" key="1">
    <source>
        <dbReference type="ARBA" id="ARBA00004651"/>
    </source>
</evidence>
<feature type="transmembrane region" description="Helical" evidence="7">
    <location>
        <begin position="353"/>
        <end position="374"/>
    </location>
</feature>
<name>A0A8J6P9L5_9FIRM</name>
<keyword evidence="3" id="KW-1003">Cell membrane</keyword>
<keyword evidence="2" id="KW-0813">Transport</keyword>
<dbReference type="EMBL" id="JACRTL010000008">
    <property type="protein sequence ID" value="MBC8611834.1"/>
    <property type="molecule type" value="Genomic_DNA"/>
</dbReference>
<feature type="transmembrane region" description="Helical" evidence="7">
    <location>
        <begin position="307"/>
        <end position="333"/>
    </location>
</feature>
<evidence type="ECO:0000256" key="6">
    <source>
        <dbReference type="ARBA" id="ARBA00023136"/>
    </source>
</evidence>
<dbReference type="AlphaFoldDB" id="A0A8J6P9L5"/>
<organism evidence="8 9">
    <name type="scientific">Massiliimalia timonensis</name>
    <dbReference type="NCBI Taxonomy" id="1987501"/>
    <lineage>
        <taxon>Bacteria</taxon>
        <taxon>Bacillati</taxon>
        <taxon>Bacillota</taxon>
        <taxon>Clostridia</taxon>
        <taxon>Eubacteriales</taxon>
        <taxon>Oscillospiraceae</taxon>
        <taxon>Massiliimalia</taxon>
    </lineage>
</organism>
<feature type="transmembrane region" description="Helical" evidence="7">
    <location>
        <begin position="129"/>
        <end position="147"/>
    </location>
</feature>
<proteinExistence type="predicted"/>
<comment type="subcellular location">
    <subcellularLocation>
        <location evidence="1">Cell membrane</location>
        <topology evidence="1">Multi-pass membrane protein</topology>
    </subcellularLocation>
</comment>
<accession>A0A8J6P9L5</accession>
<dbReference type="InterPro" id="IPR048279">
    <property type="entry name" value="MdtK-like"/>
</dbReference>
<dbReference type="RefSeq" id="WP_187536783.1">
    <property type="nucleotide sequence ID" value="NZ_FYDD01000004.1"/>
</dbReference>